<protein>
    <recommendedName>
        <fullName evidence="4">Outer membrane efflux protein</fullName>
    </recommendedName>
</protein>
<keyword evidence="3" id="KW-1185">Reference proteome</keyword>
<keyword evidence="1" id="KW-0472">Membrane</keyword>
<proteinExistence type="predicted"/>
<evidence type="ECO:0000313" key="2">
    <source>
        <dbReference type="EMBL" id="MSS36356.1"/>
    </source>
</evidence>
<name>A0A7X2TCW7_9CLOT</name>
<organism evidence="2 3">
    <name type="scientific">Clostridium porci</name>
    <dbReference type="NCBI Taxonomy" id="2605778"/>
    <lineage>
        <taxon>Bacteria</taxon>
        <taxon>Bacillati</taxon>
        <taxon>Bacillota</taxon>
        <taxon>Clostridia</taxon>
        <taxon>Eubacteriales</taxon>
        <taxon>Clostridiaceae</taxon>
        <taxon>Clostridium</taxon>
    </lineage>
</organism>
<keyword evidence="1" id="KW-0812">Transmembrane</keyword>
<keyword evidence="1" id="KW-1133">Transmembrane helix</keyword>
<accession>A0A7X2TCW7</accession>
<sequence>MIKHKEKGAGEKAFWDLERRCGSSDCLRRFTFALSIGLAVSTALSCTVWAGPEFAYSAEKWETLRDNVMEYHELADLIHEYNATVINNRLEYDKYRGKSHDDLKNAYQDMADSLYSSSDKLVDSAVEGEAGYDSAMASAALARVQAEQNQELADAQNEDGYIKKLEYDRAEAALIQSAQTKMNSYWQKEKNVPSLNEAVLSAKTEYEVMAVKAEGGMITQAELLAAREKTESAQAAVEANQKEMDALKRELCVMTGWSYDAQPDIREIPIPSLDEADVIDLEADKELALKQNYTQNANERRLKHTNKGAQYDVLEKKVETGRQQIAADVESKYKLLKQAQSDYALADGQYQLAVKDQQSAQLRYSLGALSRNGLLKSQGSLAGAQSARDVAALKFGQAMENYRWAVKGLAQAEGE</sequence>
<dbReference type="Gene3D" id="1.20.1600.10">
    <property type="entry name" value="Outer membrane efflux proteins (OEP)"/>
    <property type="match status" value="1"/>
</dbReference>
<gene>
    <name evidence="2" type="ORF">FYJ39_07190</name>
</gene>
<dbReference type="AlphaFoldDB" id="A0A7X2TCW7"/>
<evidence type="ECO:0000313" key="3">
    <source>
        <dbReference type="Proteomes" id="UP000429958"/>
    </source>
</evidence>
<dbReference type="EMBL" id="VUMD01000005">
    <property type="protein sequence ID" value="MSS36356.1"/>
    <property type="molecule type" value="Genomic_DNA"/>
</dbReference>
<comment type="caution">
    <text evidence="2">The sequence shown here is derived from an EMBL/GenBank/DDBJ whole genome shotgun (WGS) entry which is preliminary data.</text>
</comment>
<evidence type="ECO:0008006" key="4">
    <source>
        <dbReference type="Google" id="ProtNLM"/>
    </source>
</evidence>
<evidence type="ECO:0000256" key="1">
    <source>
        <dbReference type="SAM" id="Phobius"/>
    </source>
</evidence>
<dbReference type="RefSeq" id="WP_154471788.1">
    <property type="nucleotide sequence ID" value="NZ_VUMD01000005.1"/>
</dbReference>
<dbReference type="Proteomes" id="UP000429958">
    <property type="component" value="Unassembled WGS sequence"/>
</dbReference>
<feature type="transmembrane region" description="Helical" evidence="1">
    <location>
        <begin position="30"/>
        <end position="50"/>
    </location>
</feature>
<dbReference type="SUPFAM" id="SSF56954">
    <property type="entry name" value="Outer membrane efflux proteins (OEP)"/>
    <property type="match status" value="1"/>
</dbReference>
<reference evidence="2 3" key="1">
    <citation type="submission" date="2019-08" db="EMBL/GenBank/DDBJ databases">
        <title>In-depth cultivation of the pig gut microbiome towards novel bacterial diversity and tailored functional studies.</title>
        <authorList>
            <person name="Wylensek D."/>
            <person name="Hitch T.C.A."/>
            <person name="Clavel T."/>
        </authorList>
    </citation>
    <scope>NUCLEOTIDE SEQUENCE [LARGE SCALE GENOMIC DNA]</scope>
    <source>
        <strain evidence="2 3">WCA-389-WT-23D1</strain>
    </source>
</reference>